<protein>
    <submittedName>
        <fullName evidence="2">Plasmid transfer protein TraA</fullName>
    </submittedName>
</protein>
<evidence type="ECO:0000256" key="1">
    <source>
        <dbReference type="SAM" id="MobiDB-lite"/>
    </source>
</evidence>
<proteinExistence type="predicted"/>
<dbReference type="NCBIfam" id="NF041213">
    <property type="entry name" value="plasmid_TraA"/>
    <property type="match status" value="1"/>
</dbReference>
<accession>A0ABU4M8X3</accession>
<dbReference type="EMBL" id="JARAWP010000036">
    <property type="protein sequence ID" value="MDX3024538.1"/>
    <property type="molecule type" value="Genomic_DNA"/>
</dbReference>
<feature type="compositionally biased region" description="Gly residues" evidence="1">
    <location>
        <begin position="44"/>
        <end position="61"/>
    </location>
</feature>
<dbReference type="RefSeq" id="WP_119611992.1">
    <property type="nucleotide sequence ID" value="NZ_CP122369.1"/>
</dbReference>
<sequence>MATTGFPGGANGASVKNSSKVNNKSFGATFSPGFTVNVNATGKNNGGGAAGGARSGGGRGGVHPESLLPAPEFTSPALVRNYCNSLRALATGLSFELSMAAEIMQGVLGQVPDPSGRPFGSKMRARRVARKLAKSADSFKAAAVNAASTYSVFQQEFEEEINRVRHRARPRKAVQMNWTEQ</sequence>
<reference evidence="2 3" key="1">
    <citation type="journal article" date="2023" name="Microb. Genom.">
        <title>Mesoterricola silvestris gen. nov., sp. nov., Mesoterricola sediminis sp. nov., Geothrix oryzae sp. nov., Geothrix edaphica sp. nov., Geothrix rubra sp. nov., and Geothrix limicola sp. nov., six novel members of Acidobacteriota isolated from soils.</title>
        <authorList>
            <person name="Weisberg A.J."/>
            <person name="Pearce E."/>
            <person name="Kramer C.G."/>
            <person name="Chang J.H."/>
            <person name="Clarke C.R."/>
        </authorList>
    </citation>
    <scope>NUCLEOTIDE SEQUENCE [LARGE SCALE GENOMIC DNA]</scope>
    <source>
        <strain evidence="2 3">NB05-1H</strain>
    </source>
</reference>
<keyword evidence="3" id="KW-1185">Reference proteome</keyword>
<dbReference type="Proteomes" id="UP001272987">
    <property type="component" value="Unassembled WGS sequence"/>
</dbReference>
<name>A0ABU4M8X3_9ACTN</name>
<evidence type="ECO:0000313" key="2">
    <source>
        <dbReference type="EMBL" id="MDX3024538.1"/>
    </source>
</evidence>
<feature type="region of interest" description="Disordered" evidence="1">
    <location>
        <begin position="43"/>
        <end position="68"/>
    </location>
</feature>
<gene>
    <name evidence="2" type="primary">traA</name>
    <name evidence="2" type="ORF">PV666_42690</name>
</gene>
<dbReference type="InterPro" id="IPR053789">
    <property type="entry name" value="TraA-like"/>
</dbReference>
<organism evidence="2 3">
    <name type="scientific">Streptomyces acidiscabies</name>
    <dbReference type="NCBI Taxonomy" id="42234"/>
    <lineage>
        <taxon>Bacteria</taxon>
        <taxon>Bacillati</taxon>
        <taxon>Actinomycetota</taxon>
        <taxon>Actinomycetes</taxon>
        <taxon>Kitasatosporales</taxon>
        <taxon>Streptomycetaceae</taxon>
        <taxon>Streptomyces</taxon>
    </lineage>
</organism>
<comment type="caution">
    <text evidence="2">The sequence shown here is derived from an EMBL/GenBank/DDBJ whole genome shotgun (WGS) entry which is preliminary data.</text>
</comment>
<evidence type="ECO:0000313" key="3">
    <source>
        <dbReference type="Proteomes" id="UP001272987"/>
    </source>
</evidence>